<evidence type="ECO:0000313" key="2">
    <source>
        <dbReference type="EMBL" id="MCC8621678.1"/>
    </source>
</evidence>
<reference evidence="1 3" key="1">
    <citation type="submission" date="2014-11" db="EMBL/GenBank/DDBJ databases">
        <title>Draft Genome Sequences of Xanthomonas vesicatoria Strains from the Balkan Peninsula.</title>
        <authorList>
            <person name="Vancheva T."/>
            <person name="Lefeuvre P."/>
            <person name="Bogatzevska N."/>
            <person name="Moncheva P."/>
            <person name="Koebnik R."/>
        </authorList>
    </citation>
    <scope>NUCLEOTIDE SEQUENCE [LARGE SCALE GENOMIC DNA]</scope>
    <source>
        <strain evidence="1 3">53M</strain>
    </source>
</reference>
<organism evidence="1 3">
    <name type="scientific">Xanthomonas vesicatoria</name>
    <dbReference type="NCBI Taxonomy" id="56460"/>
    <lineage>
        <taxon>Bacteria</taxon>
        <taxon>Pseudomonadati</taxon>
        <taxon>Pseudomonadota</taxon>
        <taxon>Gammaproteobacteria</taxon>
        <taxon>Lysobacterales</taxon>
        <taxon>Lysobacteraceae</taxon>
        <taxon>Xanthomonas</taxon>
    </lineage>
</organism>
<reference evidence="2" key="2">
    <citation type="submission" date="2021-11" db="EMBL/GenBank/DDBJ databases">
        <title>Genome resources and taxonomic validation of 89 Xanthomonas strains.</title>
        <authorList>
            <person name="Tambong J.T."/>
        </authorList>
    </citation>
    <scope>NUCLEOTIDE SEQUENCE</scope>
    <source>
        <strain evidence="2">Bv 5-4A</strain>
    </source>
</reference>
<dbReference type="RefSeq" id="WP_005997351.1">
    <property type="nucleotide sequence ID" value="NZ_CP018470.1"/>
</dbReference>
<dbReference type="Proteomes" id="UP000030969">
    <property type="component" value="Unassembled WGS sequence"/>
</dbReference>
<keyword evidence="4" id="KW-1185">Reference proteome</keyword>
<comment type="caution">
    <text evidence="1">The sequence shown here is derived from an EMBL/GenBank/DDBJ whole genome shotgun (WGS) entry which is preliminary data.</text>
</comment>
<evidence type="ECO:0000313" key="4">
    <source>
        <dbReference type="Proteomes" id="UP001430544"/>
    </source>
</evidence>
<dbReference type="GeneID" id="46982754"/>
<accession>A0AAJ0IVS0</accession>
<proteinExistence type="predicted"/>
<dbReference type="EMBL" id="JSYJ01000159">
    <property type="protein sequence ID" value="KHM91483.1"/>
    <property type="molecule type" value="Genomic_DNA"/>
</dbReference>
<evidence type="ECO:0008006" key="5">
    <source>
        <dbReference type="Google" id="ProtNLM"/>
    </source>
</evidence>
<evidence type="ECO:0000313" key="3">
    <source>
        <dbReference type="Proteomes" id="UP000030969"/>
    </source>
</evidence>
<dbReference type="EMBL" id="JAJIUN010000028">
    <property type="protein sequence ID" value="MCC8621678.1"/>
    <property type="molecule type" value="Genomic_DNA"/>
</dbReference>
<protein>
    <recommendedName>
        <fullName evidence="5">SMI1/KNR4 family protein</fullName>
    </recommendedName>
</protein>
<name>A0AAJ0IVS0_9XANT</name>
<sequence length="247" mass="27758">MTAPTPYLITPKLRRATDADVRALADWLGHSPPAGYPEYVTRWGAGTYDNRLIVRLPAEIMAETRAEQAFVQEYFDEFWGEDPTLTRDEAARCAAFAYSIDGDKIFYSYERRALFVLPRHDECVYWLPQGFADLLEWGRGPPSRPALVTFDSGIDRATVELFTAHALSVDAVADAITRFAPAVHRVHGPWGTLLYLPDLHGRAQLTQAQGDTRVGVRLDCDTERMPRLSPIIAMLETLGMFVAQRSQ</sequence>
<evidence type="ECO:0000313" key="1">
    <source>
        <dbReference type="EMBL" id="KHM91483.1"/>
    </source>
</evidence>
<gene>
    <name evidence="2" type="ORF">LN473_06705</name>
    <name evidence="1" type="ORF">OR61_18990</name>
</gene>
<dbReference type="Proteomes" id="UP001430544">
    <property type="component" value="Unassembled WGS sequence"/>
</dbReference>
<dbReference type="AlphaFoldDB" id="A0AAJ0IVS0"/>